<reference evidence="2 3" key="1">
    <citation type="submission" date="2018-06" db="EMBL/GenBank/DDBJ databases">
        <title>A transcriptomic atlas of mushroom development highlights an independent origin of complex multicellularity.</title>
        <authorList>
            <consortium name="DOE Joint Genome Institute"/>
            <person name="Krizsan K."/>
            <person name="Almasi E."/>
            <person name="Merenyi Z."/>
            <person name="Sahu N."/>
            <person name="Viragh M."/>
            <person name="Koszo T."/>
            <person name="Mondo S."/>
            <person name="Kiss B."/>
            <person name="Balint B."/>
            <person name="Kues U."/>
            <person name="Barry K."/>
            <person name="Hegedus J.C."/>
            <person name="Henrissat B."/>
            <person name="Johnson J."/>
            <person name="Lipzen A."/>
            <person name="Ohm R."/>
            <person name="Nagy I."/>
            <person name="Pangilinan J."/>
            <person name="Yan J."/>
            <person name="Xiong Y."/>
            <person name="Grigoriev I.V."/>
            <person name="Hibbett D.S."/>
            <person name="Nagy L.G."/>
        </authorList>
    </citation>
    <scope>NUCLEOTIDE SEQUENCE [LARGE SCALE GENOMIC DNA]</scope>
    <source>
        <strain evidence="2 3">SZMC22713</strain>
    </source>
</reference>
<dbReference type="PANTHER" id="PTHR12774:SF2">
    <property type="entry name" value="PEROXISOMAL BIOGENESIS FACTOR 19"/>
    <property type="match status" value="1"/>
</dbReference>
<name>A0A4Y7Q0X4_9AGAM</name>
<accession>A0A4Y7Q0X4</accession>
<dbReference type="GO" id="GO:0005778">
    <property type="term" value="C:peroxisomal membrane"/>
    <property type="evidence" value="ECO:0007669"/>
    <property type="project" value="TreeGrafter"/>
</dbReference>
<dbReference type="Proteomes" id="UP000294933">
    <property type="component" value="Unassembled WGS sequence"/>
</dbReference>
<organism evidence="2 3">
    <name type="scientific">Rickenella mellea</name>
    <dbReference type="NCBI Taxonomy" id="50990"/>
    <lineage>
        <taxon>Eukaryota</taxon>
        <taxon>Fungi</taxon>
        <taxon>Dikarya</taxon>
        <taxon>Basidiomycota</taxon>
        <taxon>Agaricomycotina</taxon>
        <taxon>Agaricomycetes</taxon>
        <taxon>Hymenochaetales</taxon>
        <taxon>Rickenellaceae</taxon>
        <taxon>Rickenella</taxon>
    </lineage>
</organism>
<dbReference type="GO" id="GO:0045046">
    <property type="term" value="P:protein import into peroxisome membrane"/>
    <property type="evidence" value="ECO:0007669"/>
    <property type="project" value="TreeGrafter"/>
</dbReference>
<dbReference type="VEuPathDB" id="FungiDB:BD410DRAFT_790732"/>
<keyword evidence="3" id="KW-1185">Reference proteome</keyword>
<dbReference type="PANTHER" id="PTHR12774">
    <property type="entry name" value="PEROXISOMAL BIOGENESIS FACTOR 19"/>
    <property type="match status" value="1"/>
</dbReference>
<dbReference type="AlphaFoldDB" id="A0A4Y7Q0X4"/>
<feature type="region of interest" description="Disordered" evidence="1">
    <location>
        <begin position="1"/>
        <end position="128"/>
    </location>
</feature>
<sequence length="302" mass="32528">MSSSTQPRVHEDDDDLDDLDDIVDQFDTTPAKPPQPTASSSTPPVPPAPPIKPPPNPQDTPELSDDFVKQLAADMEALMRDLAGDPATGGTEEERKQREVWEQMLVSGLNGEDSNTPGDASGSSNTEDAFQSGIRKAMDKLRTSDTTLSSDASAAAASTDPLEALLSQLGSGLDGSGENEDEMQGMLETMMQQLMSKEVLYEPLKELRDKFPAYLSENASKLSMEDKSRFNNQLDCVTKIVAVFEDPTYSDDNHEKGAQVATLMNEMQSFGSPPTEIMGDLPPGLELGPDGLPKMPDGCVIC</sequence>
<dbReference type="Gene3D" id="1.20.120.900">
    <property type="entry name" value="Pex19, mPTS binding domain"/>
    <property type="match status" value="1"/>
</dbReference>
<feature type="compositionally biased region" description="Acidic residues" evidence="1">
    <location>
        <begin position="12"/>
        <end position="24"/>
    </location>
</feature>
<dbReference type="InterPro" id="IPR038322">
    <property type="entry name" value="Pex19_C_sf"/>
</dbReference>
<dbReference type="Pfam" id="PF04614">
    <property type="entry name" value="Pex19"/>
    <property type="match status" value="1"/>
</dbReference>
<gene>
    <name evidence="2" type="ORF">BD410DRAFT_790732</name>
</gene>
<dbReference type="EMBL" id="ML170187">
    <property type="protein sequence ID" value="TDL20509.1"/>
    <property type="molecule type" value="Genomic_DNA"/>
</dbReference>
<feature type="compositionally biased region" description="Basic and acidic residues" evidence="1">
    <location>
        <begin position="92"/>
        <end position="101"/>
    </location>
</feature>
<evidence type="ECO:0000256" key="1">
    <source>
        <dbReference type="SAM" id="MobiDB-lite"/>
    </source>
</evidence>
<proteinExistence type="predicted"/>
<evidence type="ECO:0000313" key="3">
    <source>
        <dbReference type="Proteomes" id="UP000294933"/>
    </source>
</evidence>
<dbReference type="GO" id="GO:0033328">
    <property type="term" value="F:peroxisome membrane targeting sequence binding"/>
    <property type="evidence" value="ECO:0007669"/>
    <property type="project" value="TreeGrafter"/>
</dbReference>
<evidence type="ECO:0000313" key="2">
    <source>
        <dbReference type="EMBL" id="TDL20509.1"/>
    </source>
</evidence>
<dbReference type="OrthoDB" id="21292at2759"/>
<feature type="compositionally biased region" description="Pro residues" evidence="1">
    <location>
        <begin position="43"/>
        <end position="58"/>
    </location>
</feature>
<feature type="compositionally biased region" description="Polar residues" evidence="1">
    <location>
        <begin position="112"/>
        <end position="128"/>
    </location>
</feature>
<dbReference type="STRING" id="50990.A0A4Y7Q0X4"/>
<dbReference type="InterPro" id="IPR006708">
    <property type="entry name" value="Pex19"/>
</dbReference>
<protein>
    <submittedName>
        <fullName evidence="2">Pex19-domain-containing protein</fullName>
    </submittedName>
</protein>